<sequence length="98" mass="10678">MKTISAQKLEEKLNKNESLNLIDVREDEEVAAGKIPGAAHIPLGSLEARIDELDQSKGYVMICRSGGRSGRAAQFLEQNGFDVTNMDGGMLDWNGPTE</sequence>
<proteinExistence type="predicted"/>
<dbReference type="PANTHER" id="PTHR43031">
    <property type="entry name" value="FAD-DEPENDENT OXIDOREDUCTASE"/>
    <property type="match status" value="1"/>
</dbReference>
<dbReference type="PANTHER" id="PTHR43031:SF17">
    <property type="entry name" value="SULFURTRANSFERASE YTWF-RELATED"/>
    <property type="match status" value="1"/>
</dbReference>
<gene>
    <name evidence="2" type="ORF">SAMN05216353_14332</name>
</gene>
<protein>
    <submittedName>
        <fullName evidence="2">Rhodanese-related sulfurtransferase</fullName>
    </submittedName>
</protein>
<dbReference type="SMART" id="SM00450">
    <property type="entry name" value="RHOD"/>
    <property type="match status" value="1"/>
</dbReference>
<evidence type="ECO:0000259" key="1">
    <source>
        <dbReference type="PROSITE" id="PS50206"/>
    </source>
</evidence>
<dbReference type="InterPro" id="IPR050229">
    <property type="entry name" value="GlpE_sulfurtransferase"/>
</dbReference>
<evidence type="ECO:0000313" key="3">
    <source>
        <dbReference type="Proteomes" id="UP000198897"/>
    </source>
</evidence>
<accession>A0A1I2RZZ0</accession>
<organism evidence="2 3">
    <name type="scientific">Halobacillus alkaliphilus</name>
    <dbReference type="NCBI Taxonomy" id="396056"/>
    <lineage>
        <taxon>Bacteria</taxon>
        <taxon>Bacillati</taxon>
        <taxon>Bacillota</taxon>
        <taxon>Bacilli</taxon>
        <taxon>Bacillales</taxon>
        <taxon>Bacillaceae</taxon>
        <taxon>Halobacillus</taxon>
    </lineage>
</organism>
<reference evidence="3" key="1">
    <citation type="submission" date="2016-10" db="EMBL/GenBank/DDBJ databases">
        <authorList>
            <person name="Varghese N."/>
            <person name="Submissions S."/>
        </authorList>
    </citation>
    <scope>NUCLEOTIDE SEQUENCE [LARGE SCALE GENOMIC DNA]</scope>
    <source>
        <strain evidence="3">FP5</strain>
    </source>
</reference>
<dbReference type="AlphaFoldDB" id="A0A1I2RZZ0"/>
<dbReference type="Gene3D" id="3.40.250.10">
    <property type="entry name" value="Rhodanese-like domain"/>
    <property type="match status" value="1"/>
</dbReference>
<keyword evidence="3" id="KW-1185">Reference proteome</keyword>
<dbReference type="PROSITE" id="PS50206">
    <property type="entry name" value="RHODANESE_3"/>
    <property type="match status" value="1"/>
</dbReference>
<dbReference type="RefSeq" id="WP_089753942.1">
    <property type="nucleotide sequence ID" value="NZ_FOOG01000043.1"/>
</dbReference>
<evidence type="ECO:0000313" key="2">
    <source>
        <dbReference type="EMBL" id="SFG44187.1"/>
    </source>
</evidence>
<feature type="domain" description="Rhodanese" evidence="1">
    <location>
        <begin position="15"/>
        <end position="95"/>
    </location>
</feature>
<dbReference type="CDD" id="cd00158">
    <property type="entry name" value="RHOD"/>
    <property type="match status" value="1"/>
</dbReference>
<dbReference type="OrthoDB" id="9800872at2"/>
<dbReference type="SUPFAM" id="SSF52821">
    <property type="entry name" value="Rhodanese/Cell cycle control phosphatase"/>
    <property type="match status" value="1"/>
</dbReference>
<dbReference type="InterPro" id="IPR001763">
    <property type="entry name" value="Rhodanese-like_dom"/>
</dbReference>
<dbReference type="Proteomes" id="UP000198897">
    <property type="component" value="Unassembled WGS sequence"/>
</dbReference>
<name>A0A1I2RZZ0_9BACI</name>
<dbReference type="GO" id="GO:0016740">
    <property type="term" value="F:transferase activity"/>
    <property type="evidence" value="ECO:0007669"/>
    <property type="project" value="UniProtKB-KW"/>
</dbReference>
<dbReference type="Pfam" id="PF00581">
    <property type="entry name" value="Rhodanese"/>
    <property type="match status" value="1"/>
</dbReference>
<keyword evidence="2" id="KW-0808">Transferase</keyword>
<dbReference type="InterPro" id="IPR036873">
    <property type="entry name" value="Rhodanese-like_dom_sf"/>
</dbReference>
<dbReference type="EMBL" id="FOOG01000043">
    <property type="protein sequence ID" value="SFG44187.1"/>
    <property type="molecule type" value="Genomic_DNA"/>
</dbReference>